<comment type="similarity">
    <text evidence="4">Belongs to the polysaccharide deacetylase family.</text>
</comment>
<comment type="caution">
    <text evidence="25">The sequence shown here is derived from an EMBL/GenBank/DDBJ whole genome shotgun (WGS) entry which is preliminary data.</text>
</comment>
<dbReference type="EC" id="3.5.1.41" evidence="20"/>
<dbReference type="SUPFAM" id="SSF88713">
    <property type="entry name" value="Glycoside hydrolase/deacetylase"/>
    <property type="match status" value="1"/>
</dbReference>
<dbReference type="GeneID" id="5857142"/>
<keyword evidence="18" id="KW-0961">Cell wall biogenesis/degradation</keyword>
<evidence type="ECO:0000256" key="12">
    <source>
        <dbReference type="ARBA" id="ARBA00023024"/>
    </source>
</evidence>
<feature type="region of interest" description="Disordered" evidence="22">
    <location>
        <begin position="99"/>
        <end position="125"/>
    </location>
</feature>
<keyword evidence="12" id="KW-0146">Chitin degradation</keyword>
<dbReference type="InterPro" id="IPR002509">
    <property type="entry name" value="NODB_dom"/>
</dbReference>
<dbReference type="GO" id="GO:0006032">
    <property type="term" value="P:chitin catabolic process"/>
    <property type="evidence" value="ECO:0007669"/>
    <property type="project" value="UniProtKB-KW"/>
</dbReference>
<evidence type="ECO:0000256" key="18">
    <source>
        <dbReference type="ARBA" id="ARBA00023316"/>
    </source>
</evidence>
<dbReference type="GO" id="GO:0098552">
    <property type="term" value="C:side of membrane"/>
    <property type="evidence" value="ECO:0007669"/>
    <property type="project" value="UniProtKB-KW"/>
</dbReference>
<keyword evidence="9" id="KW-0479">Metal-binding</keyword>
<dbReference type="GO" id="GO:0000272">
    <property type="term" value="P:polysaccharide catabolic process"/>
    <property type="evidence" value="ECO:0007669"/>
    <property type="project" value="UniProtKB-KW"/>
</dbReference>
<evidence type="ECO:0000256" key="5">
    <source>
        <dbReference type="ARBA" id="ARBA00022475"/>
    </source>
</evidence>
<dbReference type="InterPro" id="IPR050248">
    <property type="entry name" value="Polysacc_deacetylase_ArnD"/>
</dbReference>
<evidence type="ECO:0000256" key="2">
    <source>
        <dbReference type="ARBA" id="ARBA00004191"/>
    </source>
</evidence>
<comment type="subcellular location">
    <subcellularLocation>
        <location evidence="3">Cell membrane</location>
        <topology evidence="3">Lipid-anchor</topology>
        <topology evidence="3">GPI-anchor</topology>
    </subcellularLocation>
    <subcellularLocation>
        <location evidence="2">Secreted</location>
        <location evidence="2">Cell wall</location>
    </subcellularLocation>
</comment>
<dbReference type="STRING" id="425265.A8PR59"/>
<feature type="signal peptide" evidence="23">
    <location>
        <begin position="1"/>
        <end position="19"/>
    </location>
</feature>
<keyword evidence="14" id="KW-0325">Glycoprotein</keyword>
<dbReference type="VEuPathDB" id="FungiDB:MGL_0611"/>
<evidence type="ECO:0000256" key="20">
    <source>
        <dbReference type="ARBA" id="ARBA00024056"/>
    </source>
</evidence>
<evidence type="ECO:0000256" key="14">
    <source>
        <dbReference type="ARBA" id="ARBA00023180"/>
    </source>
</evidence>
<keyword evidence="10 23" id="KW-0732">Signal</keyword>
<evidence type="ECO:0000256" key="17">
    <source>
        <dbReference type="ARBA" id="ARBA00023288"/>
    </source>
</evidence>
<dbReference type="Proteomes" id="UP000008837">
    <property type="component" value="Unassembled WGS sequence"/>
</dbReference>
<evidence type="ECO:0000256" key="23">
    <source>
        <dbReference type="SAM" id="SignalP"/>
    </source>
</evidence>
<dbReference type="OMA" id="NCTHNAL"/>
<feature type="region of interest" description="Disordered" evidence="22">
    <location>
        <begin position="34"/>
        <end position="53"/>
    </location>
</feature>
<dbReference type="FunFam" id="3.20.20.370:FF:000004">
    <property type="entry name" value="Related to Chitin deacetylase"/>
    <property type="match status" value="1"/>
</dbReference>
<feature type="compositionally biased region" description="Polar residues" evidence="22">
    <location>
        <begin position="111"/>
        <end position="125"/>
    </location>
</feature>
<dbReference type="InterPro" id="IPR011330">
    <property type="entry name" value="Glyco_hydro/deAcase_b/a-brl"/>
</dbReference>
<dbReference type="PANTHER" id="PTHR10587">
    <property type="entry name" value="GLYCOSYL TRANSFERASE-RELATED"/>
    <property type="match status" value="1"/>
</dbReference>
<sequence>MQLTTSLIIASAAFASATASLHDVNSPHLARLQRRQSNQDAASVAKETDPKQECAAAYQNPLEGLKGKKLPEPQKIAEIIDGDDEAKKVWQEIQDSGIIPKDVKQKKDTTSDQQTSNMGTSAQASNYDVQGDPDCWWTANRCTEPKHDKIPKDISSCPEPSTWGLTFDDGPYCSHNEFYDFLKKKKLKATLFYIGTQMYNFPLQAQRGLADGHDICVHTWAHRYMTTLSDEQVFAELFYTARAIKVLMGVTPSCWRPPFGDTDDRVRAIAAGLGLRTILWEEDTHDWQVDQGKTEDDIRNNYQNIIGKADSESPIVLSHELSTKTMKLFEEMEPKISDAYKHIVPITACQNVTKPYAEDITYPDFADFIKGNIEPKGVPDIGDIKANPDADYKVVKLSDMKNGYANPGQGSSGGSKDGSGNGSGGSKDSGKDGKGENGSSSLLDAKIGAISVLVAMVIGTAVVVL</sequence>
<accession>A8PR59</accession>
<proteinExistence type="inferred from homology"/>
<evidence type="ECO:0000256" key="7">
    <source>
        <dbReference type="ARBA" id="ARBA00022525"/>
    </source>
</evidence>
<dbReference type="GO" id="GO:0005886">
    <property type="term" value="C:plasma membrane"/>
    <property type="evidence" value="ECO:0007669"/>
    <property type="project" value="UniProtKB-SubCell"/>
</dbReference>
<organism evidence="25 26">
    <name type="scientific">Malassezia globosa (strain ATCC MYA-4612 / CBS 7966)</name>
    <name type="common">Dandruff-associated fungus</name>
    <dbReference type="NCBI Taxonomy" id="425265"/>
    <lineage>
        <taxon>Eukaryota</taxon>
        <taxon>Fungi</taxon>
        <taxon>Dikarya</taxon>
        <taxon>Basidiomycota</taxon>
        <taxon>Ustilaginomycotina</taxon>
        <taxon>Malasseziomycetes</taxon>
        <taxon>Malasseziales</taxon>
        <taxon>Malasseziaceae</taxon>
        <taxon>Malassezia</taxon>
    </lineage>
</organism>
<dbReference type="InParanoid" id="A8PR59"/>
<dbReference type="GO" id="GO:0071555">
    <property type="term" value="P:cell wall organization"/>
    <property type="evidence" value="ECO:0007669"/>
    <property type="project" value="UniProtKB-KW"/>
</dbReference>
<gene>
    <name evidence="25" type="ORF">MGL_0611</name>
</gene>
<evidence type="ECO:0000313" key="26">
    <source>
        <dbReference type="Proteomes" id="UP000008837"/>
    </source>
</evidence>
<keyword evidence="13" id="KW-0472">Membrane</keyword>
<evidence type="ECO:0000256" key="4">
    <source>
        <dbReference type="ARBA" id="ARBA00010973"/>
    </source>
</evidence>
<evidence type="ECO:0000256" key="1">
    <source>
        <dbReference type="ARBA" id="ARBA00001941"/>
    </source>
</evidence>
<keyword evidence="8" id="KW-0336">GPI-anchor</keyword>
<evidence type="ECO:0000256" key="15">
    <source>
        <dbReference type="ARBA" id="ARBA00023277"/>
    </source>
</evidence>
<evidence type="ECO:0000259" key="24">
    <source>
        <dbReference type="PROSITE" id="PS51677"/>
    </source>
</evidence>
<dbReference type="PROSITE" id="PS51677">
    <property type="entry name" value="NODB"/>
    <property type="match status" value="1"/>
</dbReference>
<reference evidence="25 26" key="1">
    <citation type="journal article" date="2007" name="Proc. Natl. Acad. Sci. U.S.A.">
        <title>Dandruff-associated Malassezia genomes reveal convergent and divergent virulence traits shared with plant and human fungal pathogens.</title>
        <authorList>
            <person name="Xu J."/>
            <person name="Saunders C.W."/>
            <person name="Hu P."/>
            <person name="Grant R.A."/>
            <person name="Boekhout T."/>
            <person name="Kuramae E.E."/>
            <person name="Kronstad J.W."/>
            <person name="Deangelis Y.M."/>
            <person name="Reeder N.L."/>
            <person name="Johnstone K.R."/>
            <person name="Leland M."/>
            <person name="Fieno A.M."/>
            <person name="Begley W.M."/>
            <person name="Sun Y."/>
            <person name="Lacey M.P."/>
            <person name="Chaudhary T."/>
            <person name="Keough T."/>
            <person name="Chu L."/>
            <person name="Sears R."/>
            <person name="Yuan B."/>
            <person name="Dawson T.L.Jr."/>
        </authorList>
    </citation>
    <scope>NUCLEOTIDE SEQUENCE [LARGE SCALE GENOMIC DNA]</scope>
    <source>
        <strain evidence="26">ATCC MYA-4612 / CBS 7966</strain>
    </source>
</reference>
<keyword evidence="16" id="KW-0170">Cobalt</keyword>
<dbReference type="EMBL" id="AAYY01000001">
    <property type="protein sequence ID" value="EDP45622.1"/>
    <property type="molecule type" value="Genomic_DNA"/>
</dbReference>
<keyword evidence="11" id="KW-0378">Hydrolase</keyword>
<comment type="cofactor">
    <cofactor evidence="1">
        <name>Co(2+)</name>
        <dbReference type="ChEBI" id="CHEBI:48828"/>
    </cofactor>
</comment>
<evidence type="ECO:0000256" key="16">
    <source>
        <dbReference type="ARBA" id="ARBA00023285"/>
    </source>
</evidence>
<keyword evidence="26" id="KW-1185">Reference proteome</keyword>
<dbReference type="Pfam" id="PF01522">
    <property type="entry name" value="Polysacc_deac_1"/>
    <property type="match status" value="1"/>
</dbReference>
<evidence type="ECO:0000313" key="25">
    <source>
        <dbReference type="EMBL" id="EDP45622.1"/>
    </source>
</evidence>
<evidence type="ECO:0000256" key="6">
    <source>
        <dbReference type="ARBA" id="ARBA00022512"/>
    </source>
</evidence>
<evidence type="ECO:0000256" key="9">
    <source>
        <dbReference type="ARBA" id="ARBA00022723"/>
    </source>
</evidence>
<evidence type="ECO:0000256" key="10">
    <source>
        <dbReference type="ARBA" id="ARBA00022729"/>
    </source>
</evidence>
<keyword evidence="6" id="KW-0134">Cell wall</keyword>
<keyword evidence="15" id="KW-0119">Carbohydrate metabolism</keyword>
<dbReference type="GO" id="GO:0009272">
    <property type="term" value="P:fungal-type cell wall biogenesis"/>
    <property type="evidence" value="ECO:0007669"/>
    <property type="project" value="UniProtKB-ARBA"/>
</dbReference>
<feature type="compositionally biased region" description="Gly residues" evidence="22">
    <location>
        <begin position="410"/>
        <end position="427"/>
    </location>
</feature>
<feature type="chain" id="PRO_5002725333" description="chitin deacetylase" evidence="23">
    <location>
        <begin position="20"/>
        <end position="465"/>
    </location>
</feature>
<dbReference type="GO" id="GO:0004099">
    <property type="term" value="F:chitin deacetylase activity"/>
    <property type="evidence" value="ECO:0007669"/>
    <property type="project" value="UniProtKB-EC"/>
</dbReference>
<feature type="compositionally biased region" description="Basic and acidic residues" evidence="22">
    <location>
        <begin position="101"/>
        <end position="110"/>
    </location>
</feature>
<keyword evidence="17" id="KW-0449">Lipoprotein</keyword>
<dbReference type="AlphaFoldDB" id="A8PR59"/>
<evidence type="ECO:0000256" key="22">
    <source>
        <dbReference type="SAM" id="MobiDB-lite"/>
    </source>
</evidence>
<dbReference type="GO" id="GO:0046872">
    <property type="term" value="F:metal ion binding"/>
    <property type="evidence" value="ECO:0007669"/>
    <property type="project" value="UniProtKB-KW"/>
</dbReference>
<protein>
    <recommendedName>
        <fullName evidence="20">chitin deacetylase</fullName>
        <ecNumber evidence="20">3.5.1.41</ecNumber>
    </recommendedName>
</protein>
<dbReference type="Gene3D" id="3.20.20.370">
    <property type="entry name" value="Glycoside hydrolase/deacetylase"/>
    <property type="match status" value="1"/>
</dbReference>
<evidence type="ECO:0000256" key="8">
    <source>
        <dbReference type="ARBA" id="ARBA00022622"/>
    </source>
</evidence>
<keyword evidence="19" id="KW-0624">Polysaccharide degradation</keyword>
<keyword evidence="7" id="KW-0964">Secreted</keyword>
<evidence type="ECO:0000256" key="13">
    <source>
        <dbReference type="ARBA" id="ARBA00023136"/>
    </source>
</evidence>
<comment type="catalytic activity">
    <reaction evidence="21">
        <text>[(1-&gt;4)-N-acetyl-beta-D-glucosaminyl](n) + n H2O = chitosan + n acetate</text>
        <dbReference type="Rhea" id="RHEA:10464"/>
        <dbReference type="Rhea" id="RHEA-COMP:9593"/>
        <dbReference type="Rhea" id="RHEA-COMP:9597"/>
        <dbReference type="ChEBI" id="CHEBI:15377"/>
        <dbReference type="ChEBI" id="CHEBI:17029"/>
        <dbReference type="ChEBI" id="CHEBI:30089"/>
        <dbReference type="ChEBI" id="CHEBI:57704"/>
        <dbReference type="EC" id="3.5.1.41"/>
    </reaction>
    <physiologicalReaction direction="left-to-right" evidence="21">
        <dbReference type="Rhea" id="RHEA:10465"/>
    </physiologicalReaction>
</comment>
<keyword evidence="5" id="KW-1003">Cell membrane</keyword>
<dbReference type="RefSeq" id="XP_001732836.1">
    <property type="nucleotide sequence ID" value="XM_001732784.1"/>
</dbReference>
<evidence type="ECO:0000256" key="11">
    <source>
        <dbReference type="ARBA" id="ARBA00022801"/>
    </source>
</evidence>
<evidence type="ECO:0000256" key="3">
    <source>
        <dbReference type="ARBA" id="ARBA00004609"/>
    </source>
</evidence>
<feature type="region of interest" description="Disordered" evidence="22">
    <location>
        <begin position="403"/>
        <end position="438"/>
    </location>
</feature>
<dbReference type="KEGG" id="mgl:MGL_0611"/>
<dbReference type="OrthoDB" id="407355at2759"/>
<evidence type="ECO:0000256" key="21">
    <source>
        <dbReference type="ARBA" id="ARBA00048494"/>
    </source>
</evidence>
<dbReference type="PANTHER" id="PTHR10587:SF98">
    <property type="entry name" value="CHITIN DEACETYLASE"/>
    <property type="match status" value="1"/>
</dbReference>
<evidence type="ECO:0000256" key="19">
    <source>
        <dbReference type="ARBA" id="ARBA00023326"/>
    </source>
</evidence>
<name>A8PR59_MALGO</name>
<feature type="domain" description="NodB homology" evidence="24">
    <location>
        <begin position="161"/>
        <end position="349"/>
    </location>
</feature>